<dbReference type="AlphaFoldDB" id="A0A1J5T446"/>
<protein>
    <recommendedName>
        <fullName evidence="2">Lipoprotein</fullName>
    </recommendedName>
</protein>
<sequence length="125" mass="13658">MNRLLPRRSARRLILVLLLAFGGCTGMGGGYYDDADGFENMGAIDYPMGFYEPYGFGNFYGPYGYYGGWLPGYRVGPPPPGGYNPPGHAVPSVPTRPFEHFAPAGRRIPSIPMRSRGGHWGGRGR</sequence>
<evidence type="ECO:0008006" key="2">
    <source>
        <dbReference type="Google" id="ProtNLM"/>
    </source>
</evidence>
<dbReference type="PROSITE" id="PS51257">
    <property type="entry name" value="PROKAR_LIPOPROTEIN"/>
    <property type="match status" value="1"/>
</dbReference>
<reference evidence="1" key="1">
    <citation type="submission" date="2016-10" db="EMBL/GenBank/DDBJ databases">
        <title>Sequence of Gallionella enrichment culture.</title>
        <authorList>
            <person name="Poehlein A."/>
            <person name="Muehling M."/>
            <person name="Daniel R."/>
        </authorList>
    </citation>
    <scope>NUCLEOTIDE SEQUENCE</scope>
</reference>
<gene>
    <name evidence="1" type="ORF">GALL_72250</name>
</gene>
<organism evidence="1">
    <name type="scientific">mine drainage metagenome</name>
    <dbReference type="NCBI Taxonomy" id="410659"/>
    <lineage>
        <taxon>unclassified sequences</taxon>
        <taxon>metagenomes</taxon>
        <taxon>ecological metagenomes</taxon>
    </lineage>
</organism>
<name>A0A1J5T446_9ZZZZ</name>
<dbReference type="EMBL" id="MLJW01000021">
    <property type="protein sequence ID" value="OIR11053.1"/>
    <property type="molecule type" value="Genomic_DNA"/>
</dbReference>
<comment type="caution">
    <text evidence="1">The sequence shown here is derived from an EMBL/GenBank/DDBJ whole genome shotgun (WGS) entry which is preliminary data.</text>
</comment>
<proteinExistence type="predicted"/>
<evidence type="ECO:0000313" key="1">
    <source>
        <dbReference type="EMBL" id="OIR11053.1"/>
    </source>
</evidence>
<accession>A0A1J5T446</accession>